<dbReference type="GO" id="GO:0005737">
    <property type="term" value="C:cytoplasm"/>
    <property type="evidence" value="ECO:0007669"/>
    <property type="project" value="TreeGrafter"/>
</dbReference>
<dbReference type="CDD" id="cd00570">
    <property type="entry name" value="GST_N_family"/>
    <property type="match status" value="1"/>
</dbReference>
<feature type="domain" description="GST N-terminal" evidence="1">
    <location>
        <begin position="43"/>
        <end position="98"/>
    </location>
</feature>
<reference evidence="2" key="1">
    <citation type="submission" date="2021-10" db="EMBL/GenBank/DDBJ databases">
        <title>De novo Genome Assembly of Clathrus columnatus (Basidiomycota, Fungi) Using Illumina and Nanopore Sequence Data.</title>
        <authorList>
            <person name="Ogiso-Tanaka E."/>
            <person name="Itagaki H."/>
            <person name="Hosoya T."/>
            <person name="Hosaka K."/>
        </authorList>
    </citation>
    <scope>NUCLEOTIDE SEQUENCE</scope>
    <source>
        <strain evidence="2">MO-923</strain>
    </source>
</reference>
<evidence type="ECO:0000313" key="3">
    <source>
        <dbReference type="Proteomes" id="UP001050691"/>
    </source>
</evidence>
<proteinExistence type="predicted"/>
<dbReference type="PANTHER" id="PTHR43968:SF6">
    <property type="entry name" value="GLUTATHIONE S-TRANSFERASE OMEGA"/>
    <property type="match status" value="1"/>
</dbReference>
<accession>A0AAV5ADT9</accession>
<keyword evidence="3" id="KW-1185">Reference proteome</keyword>
<dbReference type="EMBL" id="BPWL01000005">
    <property type="protein sequence ID" value="GJJ10090.1"/>
    <property type="molecule type" value="Genomic_DNA"/>
</dbReference>
<dbReference type="InterPro" id="IPR036282">
    <property type="entry name" value="Glutathione-S-Trfase_C_sf"/>
</dbReference>
<gene>
    <name evidence="2" type="ORF">Clacol_004316</name>
</gene>
<dbReference type="SUPFAM" id="SSF47616">
    <property type="entry name" value="GST C-terminal domain-like"/>
    <property type="match status" value="1"/>
</dbReference>
<dbReference type="Gene3D" id="1.20.1050.10">
    <property type="match status" value="1"/>
</dbReference>
<name>A0AAV5ADT9_9AGAM</name>
<dbReference type="InterPro" id="IPR036249">
    <property type="entry name" value="Thioredoxin-like_sf"/>
</dbReference>
<dbReference type="AlphaFoldDB" id="A0AAV5ADT9"/>
<dbReference type="InterPro" id="IPR004045">
    <property type="entry name" value="Glutathione_S-Trfase_N"/>
</dbReference>
<dbReference type="Pfam" id="PF13409">
    <property type="entry name" value="GST_N_2"/>
    <property type="match status" value="1"/>
</dbReference>
<dbReference type="SUPFAM" id="SSF52833">
    <property type="entry name" value="Thioredoxin-like"/>
    <property type="match status" value="1"/>
</dbReference>
<comment type="caution">
    <text evidence="2">The sequence shown here is derived from an EMBL/GenBank/DDBJ whole genome shotgun (WGS) entry which is preliminary data.</text>
</comment>
<dbReference type="InterPro" id="IPR050983">
    <property type="entry name" value="GST_Omega/HSP26"/>
</dbReference>
<protein>
    <recommendedName>
        <fullName evidence="1">GST N-terminal domain-containing protein</fullName>
    </recommendedName>
</protein>
<evidence type="ECO:0000313" key="2">
    <source>
        <dbReference type="EMBL" id="GJJ10090.1"/>
    </source>
</evidence>
<evidence type="ECO:0000259" key="1">
    <source>
        <dbReference type="Pfam" id="PF13409"/>
    </source>
</evidence>
<dbReference type="Gene3D" id="3.40.30.10">
    <property type="entry name" value="Glutaredoxin"/>
    <property type="match status" value="1"/>
</dbReference>
<dbReference type="PANTHER" id="PTHR43968">
    <property type="match status" value="1"/>
</dbReference>
<organism evidence="2 3">
    <name type="scientific">Clathrus columnatus</name>
    <dbReference type="NCBI Taxonomy" id="1419009"/>
    <lineage>
        <taxon>Eukaryota</taxon>
        <taxon>Fungi</taxon>
        <taxon>Dikarya</taxon>
        <taxon>Basidiomycota</taxon>
        <taxon>Agaricomycotina</taxon>
        <taxon>Agaricomycetes</taxon>
        <taxon>Phallomycetidae</taxon>
        <taxon>Phallales</taxon>
        <taxon>Clathraceae</taxon>
        <taxon>Clathrus</taxon>
    </lineage>
</organism>
<dbReference type="Proteomes" id="UP001050691">
    <property type="component" value="Unassembled WGS sequence"/>
</dbReference>
<sequence length="267" mass="30546">MSSSTSSTTDTGKKYHNTTNGEALKTVKEHQGPADLTLFAGCFCPFVQRVWIALEYLEIDYQYCMRSLRNEVDPYKKPDDLVAVSPKGLIPAIKLNNTNPPRALCENARYLLRHQTYHINRSVIPSFYRYLQAQNSNDQIENGKSFLESIIQLIKMFESSEDVLRDADSPGLWGSLGTSQPQTLNWADVMVAPWLFRATNVLKHYRGFQFPPSTKFQEYLDRLLNHPCVKRTCSDLDLYLDSYERYAFNRPNTSQVANAINSGKELP</sequence>